<dbReference type="OrthoDB" id="915634at2"/>
<comment type="caution">
    <text evidence="2">The sequence shown here is derived from an EMBL/GenBank/DDBJ whole genome shotgun (WGS) entry which is preliminary data.</text>
</comment>
<dbReference type="EMBL" id="QRDQ01000007">
    <property type="protein sequence ID" value="RED26996.1"/>
    <property type="molecule type" value="Genomic_DNA"/>
</dbReference>
<name>A0A3D9G193_9FLAO</name>
<feature type="domain" description="MobA/VirD2-like nuclease" evidence="1">
    <location>
        <begin position="47"/>
        <end position="152"/>
    </location>
</feature>
<dbReference type="AlphaFoldDB" id="A0A3D9G193"/>
<keyword evidence="3" id="KW-1185">Reference proteome</keyword>
<gene>
    <name evidence="2" type="ORF">BD847_0927</name>
</gene>
<evidence type="ECO:0000259" key="1">
    <source>
        <dbReference type="Pfam" id="PF03432"/>
    </source>
</evidence>
<sequence>MVAVIKTGQSVRRIFHYNENKVSLGDALCIGERNYPADHNHLSSSLKINLLLNQLELNENVKRGSVHISLNFHPLEKDLNPERLMDIANTYMAEIGFSEQPFLVYQHFDAAHPHIHIISVKVKPDGRRIDMQNIGRNQSENARIKIEKDFNLIKAQGREKQVNYSLEPINPSIVSYGKIQSKKAVAKVLDFVLNTYQYKSLPQLNAVLNLYNVMADRGSESSRVFKGGGLVYRIVDKDGKQIGVPIKASDFYNKPTLRYLEGKFEENRIKNSRPGLRIKNEVRSVFQSETPSLQELALVLESHGITLVQRLAQNGSLYGLTYIDHVSKQVCNGSELGKEFSAAAVLQGCRNTKADVANIAFTSEFLKDPAIKILLEIQDILTSKNLSPQPLQEFISSLFEKEYPGSYLPAALRKKKKRRKRKGLSNN</sequence>
<dbReference type="Pfam" id="PF03432">
    <property type="entry name" value="Relaxase"/>
    <property type="match status" value="1"/>
</dbReference>
<dbReference type="RefSeq" id="WP_115887059.1">
    <property type="nucleotide sequence ID" value="NZ_QRDQ01000007.1"/>
</dbReference>
<accession>A0A3D9G193</accession>
<reference evidence="2 3" key="1">
    <citation type="submission" date="2018-07" db="EMBL/GenBank/DDBJ databases">
        <title>Genomic Encyclopedia of Archaeal and Bacterial Type Strains, Phase II (KMG-II): from individual species to whole genera.</title>
        <authorList>
            <person name="Goeker M."/>
        </authorList>
    </citation>
    <scope>NUCLEOTIDE SEQUENCE [LARGE SCALE GENOMIC DNA]</scope>
    <source>
        <strain evidence="2 3">DSM 25795</strain>
    </source>
</reference>
<dbReference type="Proteomes" id="UP000257004">
    <property type="component" value="Unassembled WGS sequence"/>
</dbReference>
<dbReference type="InterPro" id="IPR005094">
    <property type="entry name" value="Endonuclease_MobA/VirD2"/>
</dbReference>
<organism evidence="2 3">
    <name type="scientific">Flavobacterium cutihirudinis</name>
    <dbReference type="NCBI Taxonomy" id="1265740"/>
    <lineage>
        <taxon>Bacteria</taxon>
        <taxon>Pseudomonadati</taxon>
        <taxon>Bacteroidota</taxon>
        <taxon>Flavobacteriia</taxon>
        <taxon>Flavobacteriales</taxon>
        <taxon>Flavobacteriaceae</taxon>
        <taxon>Flavobacterium</taxon>
    </lineage>
</organism>
<evidence type="ECO:0000313" key="2">
    <source>
        <dbReference type="EMBL" id="RED26996.1"/>
    </source>
</evidence>
<protein>
    <submittedName>
        <fullName evidence="2">Relaxase/mobilization nuclease-like protein</fullName>
    </submittedName>
</protein>
<proteinExistence type="predicted"/>
<evidence type="ECO:0000313" key="3">
    <source>
        <dbReference type="Proteomes" id="UP000257004"/>
    </source>
</evidence>